<evidence type="ECO:0000256" key="13">
    <source>
        <dbReference type="PROSITE-ProRule" id="PRU00352"/>
    </source>
</evidence>
<dbReference type="GO" id="GO:0007399">
    <property type="term" value="P:nervous system development"/>
    <property type="evidence" value="ECO:0007669"/>
    <property type="project" value="UniProtKB-KW"/>
</dbReference>
<dbReference type="Pfam" id="PF01437">
    <property type="entry name" value="PSI"/>
    <property type="match status" value="1"/>
</dbReference>
<comment type="caution">
    <text evidence="18">The sequence shown here is derived from an EMBL/GenBank/DDBJ whole genome shotgun (WGS) entry which is preliminary data.</text>
</comment>
<dbReference type="FunFam" id="2.60.40.10:FF:000868">
    <property type="entry name" value="Plexin D1"/>
    <property type="match status" value="1"/>
</dbReference>
<comment type="caution">
    <text evidence="13">Lacks conserved residue(s) required for the propagation of feature annotation.</text>
</comment>
<evidence type="ECO:0000313" key="19">
    <source>
        <dbReference type="Proteomes" id="UP000192578"/>
    </source>
</evidence>
<dbReference type="GO" id="GO:0030334">
    <property type="term" value="P:regulation of cell migration"/>
    <property type="evidence" value="ECO:0007669"/>
    <property type="project" value="TreeGrafter"/>
</dbReference>
<evidence type="ECO:0000256" key="9">
    <source>
        <dbReference type="ARBA" id="ARBA00023136"/>
    </source>
</evidence>
<evidence type="ECO:0000259" key="17">
    <source>
        <dbReference type="PROSITE" id="PS51004"/>
    </source>
</evidence>
<dbReference type="Gene3D" id="1.10.506.10">
    <property type="entry name" value="GTPase Activation - p120gap, domain 1"/>
    <property type="match status" value="1"/>
</dbReference>
<dbReference type="InterPro" id="IPR015943">
    <property type="entry name" value="WD40/YVTN_repeat-like_dom_sf"/>
</dbReference>
<dbReference type="FunFam" id="1.10.506.10:FF:000027">
    <property type="entry name" value="Plexin A, isoform B"/>
    <property type="match status" value="1"/>
</dbReference>
<evidence type="ECO:0000256" key="2">
    <source>
        <dbReference type="ARBA" id="ARBA00010297"/>
    </source>
</evidence>
<dbReference type="InterPro" id="IPR041362">
    <property type="entry name" value="TIG2_plexin"/>
</dbReference>
<dbReference type="Gene3D" id="3.10.20.90">
    <property type="entry name" value="Phosphatidylinositol 3-kinase Catalytic Subunit, Chain A, domain 1"/>
    <property type="match status" value="1"/>
</dbReference>
<feature type="coiled-coil region" evidence="14">
    <location>
        <begin position="1357"/>
        <end position="1384"/>
    </location>
</feature>
<dbReference type="GO" id="GO:0005886">
    <property type="term" value="C:plasma membrane"/>
    <property type="evidence" value="ECO:0007669"/>
    <property type="project" value="UniProtKB-SubCell"/>
</dbReference>
<evidence type="ECO:0000256" key="1">
    <source>
        <dbReference type="ARBA" id="ARBA00004251"/>
    </source>
</evidence>
<dbReference type="CDD" id="cd11236">
    <property type="entry name" value="Sema_plexin_like"/>
    <property type="match status" value="1"/>
</dbReference>
<feature type="region of interest" description="Disordered" evidence="15">
    <location>
        <begin position="1717"/>
        <end position="1738"/>
    </location>
</feature>
<keyword evidence="14" id="KW-0175">Coiled coil</keyword>
<reference evidence="19" key="1">
    <citation type="submission" date="2017-01" db="EMBL/GenBank/DDBJ databases">
        <title>Comparative genomics of anhydrobiosis in the tardigrade Hypsibius dujardini.</title>
        <authorList>
            <person name="Yoshida Y."/>
            <person name="Koutsovoulos G."/>
            <person name="Laetsch D."/>
            <person name="Stevens L."/>
            <person name="Kumar S."/>
            <person name="Horikawa D."/>
            <person name="Ishino K."/>
            <person name="Komine S."/>
            <person name="Tomita M."/>
            <person name="Blaxter M."/>
            <person name="Arakawa K."/>
        </authorList>
    </citation>
    <scope>NUCLEOTIDE SEQUENCE [LARGE SCALE GENOMIC DNA]</scope>
    <source>
        <strain evidence="19">Z151</strain>
    </source>
</reference>
<dbReference type="InterPro" id="IPR014756">
    <property type="entry name" value="Ig_E-set"/>
</dbReference>
<dbReference type="InterPro" id="IPR016201">
    <property type="entry name" value="PSI"/>
</dbReference>
<evidence type="ECO:0000256" key="6">
    <source>
        <dbReference type="ARBA" id="ARBA00022737"/>
    </source>
</evidence>
<keyword evidence="5" id="KW-0732">Signal</keyword>
<keyword evidence="9 16" id="KW-0472">Membrane</keyword>
<dbReference type="InterPro" id="IPR013783">
    <property type="entry name" value="Ig-like_fold"/>
</dbReference>
<keyword evidence="12" id="KW-0325">Glycoprotein</keyword>
<evidence type="ECO:0000256" key="14">
    <source>
        <dbReference type="SAM" id="Coils"/>
    </source>
</evidence>
<keyword evidence="11" id="KW-0675">Receptor</keyword>
<keyword evidence="6" id="KW-0677">Repeat</keyword>
<dbReference type="PANTHER" id="PTHR22625:SF70">
    <property type="entry name" value="PLEXIN A, ISOFORM A"/>
    <property type="match status" value="1"/>
</dbReference>
<keyword evidence="3" id="KW-1003">Cell membrane</keyword>
<evidence type="ECO:0000256" key="3">
    <source>
        <dbReference type="ARBA" id="ARBA00022475"/>
    </source>
</evidence>
<evidence type="ECO:0000256" key="5">
    <source>
        <dbReference type="ARBA" id="ARBA00022729"/>
    </source>
</evidence>
<dbReference type="SUPFAM" id="SSF48350">
    <property type="entry name" value="GTPase activation domain, GAP"/>
    <property type="match status" value="1"/>
</dbReference>
<feature type="domain" description="Sema" evidence="17">
    <location>
        <begin position="66"/>
        <end position="549"/>
    </location>
</feature>
<dbReference type="InterPro" id="IPR031148">
    <property type="entry name" value="Plexin"/>
</dbReference>
<feature type="region of interest" description="Disordered" evidence="15">
    <location>
        <begin position="1"/>
        <end position="38"/>
    </location>
</feature>
<protein>
    <submittedName>
        <fullName evidence="18">Plexin-A1</fullName>
    </submittedName>
</protein>
<dbReference type="Pfam" id="PF17960">
    <property type="entry name" value="TIG_plexin"/>
    <property type="match status" value="1"/>
</dbReference>
<dbReference type="InterPro" id="IPR002165">
    <property type="entry name" value="Plexin_repeat"/>
</dbReference>
<evidence type="ECO:0000256" key="15">
    <source>
        <dbReference type="SAM" id="MobiDB-lite"/>
    </source>
</evidence>
<dbReference type="SMART" id="SM00630">
    <property type="entry name" value="Sema"/>
    <property type="match status" value="1"/>
</dbReference>
<accession>A0A1W0X9H4</accession>
<dbReference type="InterPro" id="IPR013548">
    <property type="entry name" value="Plexin_cytoplasmic_RasGAP_dom"/>
</dbReference>
<keyword evidence="7" id="KW-0524">Neurogenesis</keyword>
<dbReference type="SUPFAM" id="SSF103575">
    <property type="entry name" value="Plexin repeat"/>
    <property type="match status" value="2"/>
</dbReference>
<keyword evidence="19" id="KW-1185">Reference proteome</keyword>
<evidence type="ECO:0000256" key="16">
    <source>
        <dbReference type="SAM" id="Phobius"/>
    </source>
</evidence>
<name>A0A1W0X9H4_HYPEX</name>
<dbReference type="SMART" id="SM00423">
    <property type="entry name" value="PSI"/>
    <property type="match status" value="3"/>
</dbReference>
<dbReference type="SUPFAM" id="SSF101912">
    <property type="entry name" value="Sema domain"/>
    <property type="match status" value="1"/>
</dbReference>
<keyword evidence="8 16" id="KW-1133">Transmembrane helix</keyword>
<comment type="subcellular location">
    <subcellularLocation>
        <location evidence="1">Cell membrane</location>
        <topology evidence="1">Single-pass type I membrane protein</topology>
    </subcellularLocation>
</comment>
<dbReference type="SUPFAM" id="SSF81296">
    <property type="entry name" value="E set domains"/>
    <property type="match status" value="2"/>
</dbReference>
<feature type="transmembrane region" description="Helical" evidence="16">
    <location>
        <begin position="1529"/>
        <end position="1546"/>
    </location>
</feature>
<dbReference type="Pfam" id="PF01833">
    <property type="entry name" value="TIG"/>
    <property type="match status" value="2"/>
</dbReference>
<evidence type="ECO:0000256" key="7">
    <source>
        <dbReference type="ARBA" id="ARBA00022902"/>
    </source>
</evidence>
<dbReference type="Gene3D" id="2.130.10.10">
    <property type="entry name" value="YVTN repeat-like/Quinoprotein amine dehydrogenase"/>
    <property type="match status" value="1"/>
</dbReference>
<dbReference type="InterPro" id="IPR002909">
    <property type="entry name" value="IPT_dom"/>
</dbReference>
<dbReference type="InterPro" id="IPR046800">
    <property type="entry name" value="Plexin_RBD"/>
</dbReference>
<dbReference type="Proteomes" id="UP000192578">
    <property type="component" value="Unassembled WGS sequence"/>
</dbReference>
<evidence type="ECO:0000256" key="10">
    <source>
        <dbReference type="ARBA" id="ARBA00023157"/>
    </source>
</evidence>
<sequence>MLRPDSTTMLMQIREPPPRPASVRPDRGPPPRNPAGASVKQPAVLWNLCFCWSWIISGMLCLLVVGGNVGYCDAAAAAGSSSIVATFGPDDRGLTYARLTHLQVHRTNGKVYVGGVNRIYQLDSDLKLEETVVSGPVIESPACPVNADCSNQDRRQVNNENRILLIYYDKNRLVACGTVAQGACQIRDLLNITLLRQADGKIESVAASDPSLSVVAFIGPGSPPINSAMSKVMYVGRTVLNQVDDSMPSVSTRSLDETRNPFEIAFTDALRSTGTFLTLEAKNRLSYRINYIFGFSSGRFSYFVTVQPRSLEFFEPYRTKIVRICHDDANYYSYTEVALSCIGPDTTYDLAQAAYVANPGTELADDLGIRVTDDVLFVAFSNHGDVDQTQNRPGRKAALCMYSIQQIQQKFTENIRQCFTGNGVAGLGFVRATYACQKSQIDINDEFCGIDFNYPYNGSLPLLASPILTLTDTRVTSVAVSVTHAYTVAFLGTEQGTLKKVVVESKQTAKEYSEIAVDPAHPLLADMSFSPTKDFIYAATSSKVSKIRVQDCSVYTSCSDCLGASDPHCGFCTLENKCSLRSDCSMVKGDQRITNWIPYKSQKCTRIASVTPSQIQRTTARTLALAIENLPSIQGNYACVFGFPGSAPLETNATRSADGVTCATPRVELLPEIPGNDQSIPARLSVRMVNGGPEFSAANVTFYDCAALTDCGSCVSSPYPCDWCVQGHRCTHDTGENCRNDYLVNGQNRSGYSSRSGPSFCPRIRPATGFQNDQYTLVPSGMLRQVAVRVENIQPFQSRFSCAFSVDGRLERAEANLVGDLVTCSPVQFGYQALAPNATAALYVTWSDDKPLDNPGQLYVMIYKCAAMSSNCGFCLDLPPEFECGWCEKTCQVRNQCQSNERVTWLDRSSTCPNPEILRISPATGPWEGGTQISIEGINLGKTFTDISGGVVVAGHPCMALPDRYERTSKIVCQTEQIRKDRPEGIDLTGEISVNVANQFKAVSPMKFSYVDPKILKIWPTFGPKSGGTRVIIQGRYLDAGSRVTANIGQPCEIVFRNGTIIVCITSPATASEKVTVEMMFDNGRRTIDEANGQQFEYLHDPDVSAVDSFGSGQLMQGARGTPSGGSFIYVDGTLLNTVADPQMVFVYNGREYAGDCDALSDIRMQCRSPAAKVASAAFPDGRGVDRPVELEWGFRMDGVGSLKNLSRMPRFKKFELFPDPIIYNFSDPSGVKYHKSEYLFIDGENLNHAYRMEDYTVEIGMGVCNITSLSRKQLTCRPPDSEPIAKGADGRPRMGSIPEVRVSITDRLNVSIGSLSYDSPIAPFVFSTEIIVGIAVGAGILVLVLIAFFIAYRRKATESNRVLKTMQEQIDVLELQVASECKEAFAELQTDITDWTEALNTGGIPFRDYRWYVAKVLFPNSESHPTMTGEMTVDPARKHNIENGLKLFQQLLLNKTFLLTFIRTLESNRYFGMRDRVNVASLLMAVLQSDMVYCTDILKTLLTELIEKAVDSKSNPNLKLLMRRNESVAEKMLSAWLTFLLYPFLKEVAGRPLYLLYRAVQMQIEMGPVDSLTSEAKYSLSEEKLIRQKIDYKKMLIYVSCVDPEHNTQEYPVKVLDCDSITQIKEKALDVIYRNTAFSRRPRPDNLDLEWRTGQAGRTPLQDEDQTSVTESGGGGVTWRRLNTLQHYHVNDGAAFVLLPKHTNFYNLTIMSDKSDKSLQSHKSSPGISRGASPFVRGDADAEHGIKSWHLVRPHDSADPPSRDGTTKRNNKLVTEIYLTRLLTTKTTLKKFIDEMFETILRTNFGNYAFPQAIKYLFDFLDDQALHHEIQDPEVVHTWKSNSLPLRFWVNLIKNPNFVFNIHKSNSVDSCLSVIAQALMESCSTTDLKLSKDSPSSKLLFAKDITGYQQWVRQYYDDIKYHLPEVTELDFNHILVEESKAHKHDFHTRPALLELFTYAKKHIDPLMAALNADEFSERARLPSRVLQVVHLMNAEIRP</sequence>
<evidence type="ECO:0000256" key="11">
    <source>
        <dbReference type="ARBA" id="ARBA00023170"/>
    </source>
</evidence>
<feature type="compositionally biased region" description="Polar residues" evidence="15">
    <location>
        <begin position="1"/>
        <end position="10"/>
    </location>
</feature>
<proteinExistence type="inferred from homology"/>
<dbReference type="Pfam" id="PF01403">
    <property type="entry name" value="Sema"/>
    <property type="match status" value="1"/>
</dbReference>
<dbReference type="InterPro" id="IPR036352">
    <property type="entry name" value="Semap_dom_sf"/>
</dbReference>
<dbReference type="Pfam" id="PF18020">
    <property type="entry name" value="TIG_2"/>
    <property type="match status" value="1"/>
</dbReference>
<comment type="similarity">
    <text evidence="2">Belongs to the plexin family.</text>
</comment>
<keyword evidence="4 16" id="KW-0812">Transmembrane</keyword>
<evidence type="ECO:0000256" key="4">
    <source>
        <dbReference type="ARBA" id="ARBA00022692"/>
    </source>
</evidence>
<dbReference type="InterPro" id="IPR001627">
    <property type="entry name" value="Semap_dom"/>
</dbReference>
<dbReference type="InterPro" id="IPR008936">
    <property type="entry name" value="Rho_GTPase_activation_prot"/>
</dbReference>
<dbReference type="OrthoDB" id="9987283at2759"/>
<evidence type="ECO:0000256" key="12">
    <source>
        <dbReference type="ARBA" id="ARBA00023180"/>
    </source>
</evidence>
<dbReference type="Pfam" id="PF20170">
    <property type="entry name" value="Plexin_RBD"/>
    <property type="match status" value="1"/>
</dbReference>
<dbReference type="Pfam" id="PF08337">
    <property type="entry name" value="Plexin_cytopl"/>
    <property type="match status" value="1"/>
</dbReference>
<gene>
    <name evidence="18" type="ORF">BV898_02309</name>
</gene>
<evidence type="ECO:0000313" key="18">
    <source>
        <dbReference type="EMBL" id="OQV23962.1"/>
    </source>
</evidence>
<feature type="transmembrane region" description="Helical" evidence="16">
    <location>
        <begin position="1331"/>
        <end position="1353"/>
    </location>
</feature>
<dbReference type="GO" id="GO:0017154">
    <property type="term" value="F:semaphorin receptor activity"/>
    <property type="evidence" value="ECO:0007669"/>
    <property type="project" value="InterPro"/>
</dbReference>
<feature type="region of interest" description="Disordered" evidence="15">
    <location>
        <begin position="1645"/>
        <end position="1676"/>
    </location>
</feature>
<dbReference type="InterPro" id="IPR041019">
    <property type="entry name" value="TIG1_plexin"/>
</dbReference>
<dbReference type="EMBL" id="MTYJ01000009">
    <property type="protein sequence ID" value="OQV23962.1"/>
    <property type="molecule type" value="Genomic_DNA"/>
</dbReference>
<keyword evidence="10" id="KW-1015">Disulfide bond</keyword>
<evidence type="ECO:0000256" key="8">
    <source>
        <dbReference type="ARBA" id="ARBA00022989"/>
    </source>
</evidence>
<dbReference type="Pfam" id="PF24479">
    <property type="entry name" value="PSI_PlexinA-B"/>
    <property type="match status" value="1"/>
</dbReference>
<organism evidence="18 19">
    <name type="scientific">Hypsibius exemplaris</name>
    <name type="common">Freshwater tardigrade</name>
    <dbReference type="NCBI Taxonomy" id="2072580"/>
    <lineage>
        <taxon>Eukaryota</taxon>
        <taxon>Metazoa</taxon>
        <taxon>Ecdysozoa</taxon>
        <taxon>Tardigrada</taxon>
        <taxon>Eutardigrada</taxon>
        <taxon>Parachela</taxon>
        <taxon>Hypsibioidea</taxon>
        <taxon>Hypsibiidae</taxon>
        <taxon>Hypsibius</taxon>
    </lineage>
</organism>
<dbReference type="SMART" id="SM00429">
    <property type="entry name" value="IPT"/>
    <property type="match status" value="3"/>
</dbReference>
<dbReference type="Gene3D" id="2.60.40.10">
    <property type="entry name" value="Immunoglobulins"/>
    <property type="match status" value="4"/>
</dbReference>
<dbReference type="PANTHER" id="PTHR22625">
    <property type="entry name" value="PLEXIN"/>
    <property type="match status" value="1"/>
</dbReference>
<dbReference type="GO" id="GO:0002116">
    <property type="term" value="C:semaphorin receptor complex"/>
    <property type="evidence" value="ECO:0007669"/>
    <property type="project" value="TreeGrafter"/>
</dbReference>
<dbReference type="PROSITE" id="PS51004">
    <property type="entry name" value="SEMA"/>
    <property type="match status" value="1"/>
</dbReference>
<dbReference type="FunFam" id="2.60.40.10:FF:000203">
    <property type="entry name" value="Plexin B2"/>
    <property type="match status" value="1"/>
</dbReference>